<evidence type="ECO:0000256" key="1">
    <source>
        <dbReference type="SAM" id="Phobius"/>
    </source>
</evidence>
<dbReference type="Pfam" id="PF16693">
    <property type="entry name" value="Yop-YscD_ppl_1st"/>
    <property type="match status" value="1"/>
</dbReference>
<dbReference type="Pfam" id="PF21937">
    <property type="entry name" value="Yop-YscD_ppl_2nd"/>
    <property type="match status" value="1"/>
</dbReference>
<dbReference type="Pfam" id="PF21934">
    <property type="entry name" value="Yop-YscD_ppl_3rd"/>
    <property type="match status" value="1"/>
</dbReference>
<proteinExistence type="predicted"/>
<dbReference type="Proteomes" id="UP000283255">
    <property type="component" value="Unassembled WGS sequence"/>
</dbReference>
<dbReference type="RefSeq" id="WP_119910964.1">
    <property type="nucleotide sequence ID" value="NZ_QZCH01000014.1"/>
</dbReference>
<reference evidence="7 8" key="2">
    <citation type="submission" date="2019-01" db="EMBL/GenBank/DDBJ databases">
        <title>Motilimonas pumilus sp. nov., isolated from the gut of sea cucumber (Apostichopus japonicus).</title>
        <authorList>
            <person name="Wang F.-Q."/>
            <person name="Ren L.-H."/>
            <person name="Lin Y.-W."/>
            <person name="Sun G.-H."/>
            <person name="Du Z.-J."/>
            <person name="Zhao J.-X."/>
            <person name="Liu X.-J."/>
            <person name="Liu L.-J."/>
        </authorList>
    </citation>
    <scope>NUCLEOTIDE SEQUENCE [LARGE SCALE GENOMIC DNA]</scope>
    <source>
        <strain evidence="7 8">PLHSC7-2</strain>
    </source>
</reference>
<keyword evidence="1" id="KW-1133">Transmembrane helix</keyword>
<dbReference type="InterPro" id="IPR053947">
    <property type="entry name" value="YscD_ppl__2nd"/>
</dbReference>
<dbReference type="AlphaFoldDB" id="A0A418YDX8"/>
<dbReference type="InterPro" id="IPR008984">
    <property type="entry name" value="SMAD_FHA_dom_sf"/>
</dbReference>
<dbReference type="InterPro" id="IPR032030">
    <property type="entry name" value="YscD_cytoplasmic_dom"/>
</dbReference>
<organism evidence="7 8">
    <name type="scientific">Motilimonas pumila</name>
    <dbReference type="NCBI Taxonomy" id="2303987"/>
    <lineage>
        <taxon>Bacteria</taxon>
        <taxon>Pseudomonadati</taxon>
        <taxon>Pseudomonadota</taxon>
        <taxon>Gammaproteobacteria</taxon>
        <taxon>Alteromonadales</taxon>
        <taxon>Alteromonadales genera incertae sedis</taxon>
        <taxon>Motilimonas</taxon>
    </lineage>
</organism>
<keyword evidence="1" id="KW-0472">Membrane</keyword>
<evidence type="ECO:0000259" key="4">
    <source>
        <dbReference type="Pfam" id="PF21934"/>
    </source>
</evidence>
<feature type="domain" description="YscD cytoplasmic" evidence="3">
    <location>
        <begin position="7"/>
        <end position="98"/>
    </location>
</feature>
<dbReference type="Gene3D" id="2.60.200.20">
    <property type="match status" value="1"/>
</dbReference>
<comment type="caution">
    <text evidence="7">The sequence shown here is derived from an EMBL/GenBank/DDBJ whole genome shotgun (WGS) entry which is preliminary data.</text>
</comment>
<feature type="domain" description="YscD-like Bon-like" evidence="4">
    <location>
        <begin position="300"/>
        <end position="361"/>
    </location>
</feature>
<dbReference type="Pfam" id="PF23893">
    <property type="entry name" value="Y4YQ_C"/>
    <property type="match status" value="1"/>
</dbReference>
<sequence length="432" mass="48232">MSHWKLRILNTSYKDAEVHLSETQILGRNEHKADLVIDDAKVHEEHVRITTTEEGVKIEPLDDTVRIQVDGQSWDESLALPMLQPLRLGELIIMLAEEGIDWPAKIPDFDQLESVNDTQPTAAKPAASEHKGYKHASTIMSLGALVTLVFAVVIYFQIKESAPKIVAPKVDVQQTKQIIGTDSHPHLSLAWDDINNKLSLSGYVETTADRKALLNRVETLNIRYTSDIRTMDEIKSAARFILKNLELDAIDIKSGEAAGSLVFVTDSNSLAAWGRVEQILQRDIPGLTSWQLDIIEEQPALEQLKTLLAASTFANKVIVEDKGDRIELVGNLSGSELREFKSLKQDFMKRFGSNPHLLLTTPKLKEDDSADINLRFRAVRIGAVPYLILDNGQKYFEGARLPNGARIASIRSGGVYLQNDQKTYIVNFDSTL</sequence>
<keyword evidence="8" id="KW-1185">Reference proteome</keyword>
<dbReference type="OrthoDB" id="5620712at2"/>
<gene>
    <name evidence="7" type="ORF">D1Z90_11785</name>
</gene>
<dbReference type="EMBL" id="QZCH01000014">
    <property type="protein sequence ID" value="RJG42763.1"/>
    <property type="molecule type" value="Genomic_DNA"/>
</dbReference>
<reference evidence="7 8" key="1">
    <citation type="submission" date="2018-09" db="EMBL/GenBank/DDBJ databases">
        <authorList>
            <person name="Wang F."/>
        </authorList>
    </citation>
    <scope>NUCLEOTIDE SEQUENCE [LARGE SCALE GENOMIC DNA]</scope>
    <source>
        <strain evidence="7 8">PLHSC7-2</strain>
    </source>
</reference>
<evidence type="ECO:0000259" key="3">
    <source>
        <dbReference type="Pfam" id="PF16697"/>
    </source>
</evidence>
<dbReference type="InterPro" id="IPR053946">
    <property type="entry name" value="YscD_ppl_3rd"/>
</dbReference>
<evidence type="ECO:0000259" key="6">
    <source>
        <dbReference type="Pfam" id="PF23893"/>
    </source>
</evidence>
<evidence type="ECO:0000313" key="8">
    <source>
        <dbReference type="Proteomes" id="UP000283255"/>
    </source>
</evidence>
<dbReference type="SUPFAM" id="SSF49879">
    <property type="entry name" value="SMAD/FHA domain"/>
    <property type="match status" value="1"/>
</dbReference>
<feature type="domain" description="YscD/Y4YQ C-terminal" evidence="6">
    <location>
        <begin position="376"/>
        <end position="424"/>
    </location>
</feature>
<dbReference type="Gene3D" id="3.30.70.1770">
    <property type="match status" value="1"/>
</dbReference>
<dbReference type="NCBIfam" id="TIGR02500">
    <property type="entry name" value="type_III_yscD"/>
    <property type="match status" value="1"/>
</dbReference>
<feature type="domain" description="YscD-like Bon-like" evidence="5">
    <location>
        <begin position="231"/>
        <end position="295"/>
    </location>
</feature>
<keyword evidence="1" id="KW-0812">Transmembrane</keyword>
<dbReference type="InterPro" id="IPR057770">
    <property type="entry name" value="YscD/Y4YQ_C"/>
</dbReference>
<dbReference type="InterPro" id="IPR032034">
    <property type="entry name" value="YscD_ppl_1st"/>
</dbReference>
<name>A0A418YDX8_9GAMM</name>
<evidence type="ECO:0000259" key="2">
    <source>
        <dbReference type="Pfam" id="PF16693"/>
    </source>
</evidence>
<dbReference type="InterPro" id="IPR012843">
    <property type="entry name" value="YscD"/>
</dbReference>
<feature type="domain" description="YscD-like Bon-like" evidence="2">
    <location>
        <begin position="171"/>
        <end position="230"/>
    </location>
</feature>
<evidence type="ECO:0000259" key="5">
    <source>
        <dbReference type="Pfam" id="PF21937"/>
    </source>
</evidence>
<protein>
    <submittedName>
        <fullName evidence="7">EscD/YscD/HrpQ family type III secretion system inner membrane ring protein</fullName>
    </submittedName>
</protein>
<dbReference type="Pfam" id="PF16697">
    <property type="entry name" value="Yop-YscD_cpl"/>
    <property type="match status" value="1"/>
</dbReference>
<accession>A0A418YDX8</accession>
<feature type="transmembrane region" description="Helical" evidence="1">
    <location>
        <begin position="139"/>
        <end position="158"/>
    </location>
</feature>
<evidence type="ECO:0000313" key="7">
    <source>
        <dbReference type="EMBL" id="RJG42763.1"/>
    </source>
</evidence>